<dbReference type="GO" id="GO:0022841">
    <property type="term" value="F:potassium ion leak channel activity"/>
    <property type="evidence" value="ECO:0007669"/>
    <property type="project" value="TreeGrafter"/>
</dbReference>
<dbReference type="GO" id="GO:0030322">
    <property type="term" value="P:stabilization of membrane potential"/>
    <property type="evidence" value="ECO:0007669"/>
    <property type="project" value="TreeGrafter"/>
</dbReference>
<evidence type="ECO:0000313" key="13">
    <source>
        <dbReference type="Proteomes" id="UP000218231"/>
    </source>
</evidence>
<keyword evidence="4 10" id="KW-1133">Transmembrane helix</keyword>
<feature type="domain" description="ShKT" evidence="11">
    <location>
        <begin position="481"/>
        <end position="524"/>
    </location>
</feature>
<dbReference type="OrthoDB" id="297496at2759"/>
<evidence type="ECO:0000256" key="6">
    <source>
        <dbReference type="ARBA" id="ARBA00023136"/>
    </source>
</evidence>
<keyword evidence="7 8" id="KW-0407">Ion channel</keyword>
<feature type="region of interest" description="Disordered" evidence="9">
    <location>
        <begin position="346"/>
        <end position="374"/>
    </location>
</feature>
<keyword evidence="13" id="KW-1185">Reference proteome</keyword>
<evidence type="ECO:0000256" key="2">
    <source>
        <dbReference type="ARBA" id="ARBA00022448"/>
    </source>
</evidence>
<dbReference type="Gene3D" id="1.10.287.70">
    <property type="match status" value="1"/>
</dbReference>
<name>A0A2A2L6L3_9BILA</name>
<dbReference type="EMBL" id="LIAE01007128">
    <property type="protein sequence ID" value="PAV81768.1"/>
    <property type="molecule type" value="Genomic_DNA"/>
</dbReference>
<comment type="subcellular location">
    <subcellularLocation>
        <location evidence="1">Membrane</location>
        <topology evidence="1">Multi-pass membrane protein</topology>
    </subcellularLocation>
</comment>
<keyword evidence="6 10" id="KW-0472">Membrane</keyword>
<feature type="transmembrane region" description="Helical" evidence="10">
    <location>
        <begin position="139"/>
        <end position="156"/>
    </location>
</feature>
<evidence type="ECO:0000256" key="5">
    <source>
        <dbReference type="ARBA" id="ARBA00023065"/>
    </source>
</evidence>
<reference evidence="12 13" key="1">
    <citation type="journal article" date="2017" name="Curr. Biol.">
        <title>Genome architecture and evolution of a unichromosomal asexual nematode.</title>
        <authorList>
            <person name="Fradin H."/>
            <person name="Zegar C."/>
            <person name="Gutwein M."/>
            <person name="Lucas J."/>
            <person name="Kovtun M."/>
            <person name="Corcoran D."/>
            <person name="Baugh L.R."/>
            <person name="Kiontke K."/>
            <person name="Gunsalus K."/>
            <person name="Fitch D.H."/>
            <person name="Piano F."/>
        </authorList>
    </citation>
    <scope>NUCLEOTIDE SEQUENCE [LARGE SCALE GENOMIC DNA]</scope>
    <source>
        <strain evidence="12">PF1309</strain>
    </source>
</reference>
<evidence type="ECO:0000313" key="12">
    <source>
        <dbReference type="EMBL" id="PAV81768.1"/>
    </source>
</evidence>
<dbReference type="InterPro" id="IPR003280">
    <property type="entry name" value="2pore_dom_K_chnl"/>
</dbReference>
<feature type="transmembrane region" description="Helical" evidence="10">
    <location>
        <begin position="256"/>
        <end position="272"/>
    </location>
</feature>
<dbReference type="InterPro" id="IPR003582">
    <property type="entry name" value="ShKT_dom"/>
</dbReference>
<dbReference type="GO" id="GO:0005886">
    <property type="term" value="C:plasma membrane"/>
    <property type="evidence" value="ECO:0007669"/>
    <property type="project" value="TreeGrafter"/>
</dbReference>
<protein>
    <recommendedName>
        <fullName evidence="11">ShKT domain-containing protein</fullName>
    </recommendedName>
</protein>
<dbReference type="Pfam" id="PF01549">
    <property type="entry name" value="ShK"/>
    <property type="match status" value="2"/>
</dbReference>
<evidence type="ECO:0000259" key="11">
    <source>
        <dbReference type="SMART" id="SM00254"/>
    </source>
</evidence>
<evidence type="ECO:0000256" key="1">
    <source>
        <dbReference type="ARBA" id="ARBA00004141"/>
    </source>
</evidence>
<evidence type="ECO:0000256" key="9">
    <source>
        <dbReference type="SAM" id="MobiDB-lite"/>
    </source>
</evidence>
<comment type="similarity">
    <text evidence="8">Belongs to the two pore domain potassium channel (TC 1.A.1.8) family.</text>
</comment>
<evidence type="ECO:0000256" key="8">
    <source>
        <dbReference type="RuleBase" id="RU003857"/>
    </source>
</evidence>
<accession>A0A2A2L6L3</accession>
<keyword evidence="5 8" id="KW-0406">Ion transport</keyword>
<feature type="domain" description="ShKT" evidence="11">
    <location>
        <begin position="552"/>
        <end position="591"/>
    </location>
</feature>
<keyword evidence="2 8" id="KW-0813">Transport</keyword>
<dbReference type="PRINTS" id="PR01333">
    <property type="entry name" value="2POREKCHANEL"/>
</dbReference>
<dbReference type="Gene3D" id="1.10.10.1870">
    <property type="entry name" value="ShTK domain-like"/>
    <property type="match status" value="2"/>
</dbReference>
<dbReference type="PANTHER" id="PTHR11003">
    <property type="entry name" value="POTASSIUM CHANNEL, SUBFAMILY K"/>
    <property type="match status" value="1"/>
</dbReference>
<feature type="transmembrane region" description="Helical" evidence="10">
    <location>
        <begin position="279"/>
        <end position="299"/>
    </location>
</feature>
<keyword evidence="3 8" id="KW-0812">Transmembrane</keyword>
<dbReference type="SUPFAM" id="SSF81324">
    <property type="entry name" value="Voltage-gated potassium channels"/>
    <property type="match status" value="2"/>
</dbReference>
<proteinExistence type="inferred from homology"/>
<evidence type="ECO:0000256" key="3">
    <source>
        <dbReference type="ARBA" id="ARBA00022692"/>
    </source>
</evidence>
<evidence type="ECO:0000256" key="7">
    <source>
        <dbReference type="ARBA" id="ARBA00023303"/>
    </source>
</evidence>
<dbReference type="Pfam" id="PF07885">
    <property type="entry name" value="Ion_trans_2"/>
    <property type="match status" value="2"/>
</dbReference>
<organism evidence="12 13">
    <name type="scientific">Diploscapter pachys</name>
    <dbReference type="NCBI Taxonomy" id="2018661"/>
    <lineage>
        <taxon>Eukaryota</taxon>
        <taxon>Metazoa</taxon>
        <taxon>Ecdysozoa</taxon>
        <taxon>Nematoda</taxon>
        <taxon>Chromadorea</taxon>
        <taxon>Rhabditida</taxon>
        <taxon>Rhabditina</taxon>
        <taxon>Rhabditomorpha</taxon>
        <taxon>Rhabditoidea</taxon>
        <taxon>Rhabditidae</taxon>
        <taxon>Diploscapter</taxon>
    </lineage>
</organism>
<dbReference type="PANTHER" id="PTHR11003:SF324">
    <property type="entry name" value="POTASSIUM CHANNEL DOMAIN-CONTAINING PROTEIN"/>
    <property type="match status" value="1"/>
</dbReference>
<dbReference type="SMART" id="SM00254">
    <property type="entry name" value="ShKT"/>
    <property type="match status" value="2"/>
</dbReference>
<gene>
    <name evidence="12" type="ORF">WR25_17510</name>
</gene>
<dbReference type="InterPro" id="IPR013099">
    <property type="entry name" value="K_chnl_dom"/>
</dbReference>
<feature type="transmembrane region" description="Helical" evidence="10">
    <location>
        <begin position="224"/>
        <end position="244"/>
    </location>
</feature>
<comment type="caution">
    <text evidence="12">The sequence shown here is derived from an EMBL/GenBank/DDBJ whole genome shotgun (WGS) entry which is preliminary data.</text>
</comment>
<dbReference type="Proteomes" id="UP000218231">
    <property type="component" value="Unassembled WGS sequence"/>
</dbReference>
<evidence type="ECO:0000256" key="4">
    <source>
        <dbReference type="ARBA" id="ARBA00022989"/>
    </source>
</evidence>
<feature type="transmembrane region" description="Helical" evidence="10">
    <location>
        <begin position="15"/>
        <end position="38"/>
    </location>
</feature>
<dbReference type="AlphaFoldDB" id="A0A2A2L6L3"/>
<dbReference type="GO" id="GO:0015271">
    <property type="term" value="F:outward rectifier potassium channel activity"/>
    <property type="evidence" value="ECO:0007669"/>
    <property type="project" value="TreeGrafter"/>
</dbReference>
<dbReference type="STRING" id="2018661.A0A2A2L6L3"/>
<evidence type="ECO:0000256" key="10">
    <source>
        <dbReference type="SAM" id="Phobius"/>
    </source>
</evidence>
<sequence>MFWNLVSENYEKLSLHHVVLFCSLILYSYLGALMFVHLEGSNEAFHLRTRSTHQVRNSVAAKKNLVDAIQKLYFNDRNNSLFYETQIRRAIDQYDILMGQKPSLLRKRWDIWTGLYYAGTIYTTIGYGDVHAVTYHGRIFTMLYAVFGIPLLITVLNDWGTLFFRIVDFIWRKGVVPFCSTFWTKMMVRQTKRRGSSEEEIVSVEEAPLASDDNPDDPANIVHVPLIVVVLVLILWFFLSTLIFSHLQNWTFFESFYFFFISMTTIGFGDIAPSHRIAVLNFVPILIGLSVVSMSINVIQSQLEVLFSKIVKRIDKDFKDKIATMDERRQSSIGVTEDLKIERRKKSQEELDKEEQEKREKQKQREKEDVTRKYQKDMPVSDKMLLQFMSNHQKKLLNEKFESRDKMRNRYTQTQTIIKLFSRECLVQLELRLPLQTCGRCNGGIGGMTTTRRGGLGGVTTTRFGGGGLGTTPIFGGGVGSCVDQINPRTGTSDCLQRRSLCTDPRYQDLMRTQCPATCGFPCNGGIGSMTSTTRRRTTRQIGTQTTTTQFGCFDMISPGKFMSDCPQYAYLCNISYYQALMHQVCCRTCSGGGTFTTQFGQTTTNPFGQTTTNPFGQTTMNPFGQTTTLFPGKKK</sequence>